<keyword evidence="11" id="KW-1185">Reference proteome</keyword>
<dbReference type="Proteomes" id="UP001374579">
    <property type="component" value="Unassembled WGS sequence"/>
</dbReference>
<name>A0AAN9BI00_9CAEN</name>
<dbReference type="EMBL" id="JBAMIC010000008">
    <property type="protein sequence ID" value="KAK7103570.1"/>
    <property type="molecule type" value="Genomic_DNA"/>
</dbReference>
<accession>A0AAN9BI00</accession>
<organism evidence="10 11">
    <name type="scientific">Littorina saxatilis</name>
    <dbReference type="NCBI Taxonomy" id="31220"/>
    <lineage>
        <taxon>Eukaryota</taxon>
        <taxon>Metazoa</taxon>
        <taxon>Spiralia</taxon>
        <taxon>Lophotrochozoa</taxon>
        <taxon>Mollusca</taxon>
        <taxon>Gastropoda</taxon>
        <taxon>Caenogastropoda</taxon>
        <taxon>Littorinimorpha</taxon>
        <taxon>Littorinoidea</taxon>
        <taxon>Littorinidae</taxon>
        <taxon>Littorina</taxon>
    </lineage>
</organism>
<dbReference type="Gene3D" id="3.10.20.90">
    <property type="entry name" value="Phosphatidylinositol 3-kinase Catalytic Subunit, Chain A, domain 1"/>
    <property type="match status" value="1"/>
</dbReference>
<dbReference type="PROSITE" id="PS00845">
    <property type="entry name" value="CAP_GLY_1"/>
    <property type="match status" value="1"/>
</dbReference>
<reference evidence="10 11" key="1">
    <citation type="submission" date="2024-02" db="EMBL/GenBank/DDBJ databases">
        <title>Chromosome-scale genome assembly of the rough periwinkle Littorina saxatilis.</title>
        <authorList>
            <person name="De Jode A."/>
            <person name="Faria R."/>
            <person name="Formenti G."/>
            <person name="Sims Y."/>
            <person name="Smith T.P."/>
            <person name="Tracey A."/>
            <person name="Wood J.M.D."/>
            <person name="Zagrodzka Z.B."/>
            <person name="Johannesson K."/>
            <person name="Butlin R.K."/>
            <person name="Leder E.H."/>
        </authorList>
    </citation>
    <scope>NUCLEOTIDE SEQUENCE [LARGE SCALE GENOMIC DNA]</scope>
    <source>
        <strain evidence="10">Snail1</strain>
        <tissue evidence="10">Muscle</tissue>
    </source>
</reference>
<dbReference type="CDD" id="cd17044">
    <property type="entry name" value="Ubl_TBCE"/>
    <property type="match status" value="1"/>
</dbReference>
<protein>
    <recommendedName>
        <fullName evidence="3">Tubulin-specific chaperone E</fullName>
    </recommendedName>
    <alternativeName>
        <fullName evidence="8">Tubulin-folding cofactor E</fullName>
    </alternativeName>
</protein>
<evidence type="ECO:0000256" key="8">
    <source>
        <dbReference type="ARBA" id="ARBA00030180"/>
    </source>
</evidence>
<keyword evidence="6" id="KW-0677">Repeat</keyword>
<dbReference type="InterPro" id="IPR000938">
    <property type="entry name" value="CAP-Gly_domain"/>
</dbReference>
<evidence type="ECO:0000256" key="7">
    <source>
        <dbReference type="ARBA" id="ARBA00023186"/>
    </source>
</evidence>
<dbReference type="GO" id="GO:0007010">
    <property type="term" value="P:cytoskeleton organization"/>
    <property type="evidence" value="ECO:0007669"/>
    <property type="project" value="TreeGrafter"/>
</dbReference>
<dbReference type="PROSITE" id="PS50245">
    <property type="entry name" value="CAP_GLY_2"/>
    <property type="match status" value="1"/>
</dbReference>
<proteinExistence type="inferred from homology"/>
<dbReference type="InterPro" id="IPR044079">
    <property type="entry name" value="Ubl_TBCE"/>
</dbReference>
<dbReference type="InterPro" id="IPR036859">
    <property type="entry name" value="CAP-Gly_dom_sf"/>
</dbReference>
<evidence type="ECO:0000256" key="6">
    <source>
        <dbReference type="ARBA" id="ARBA00022737"/>
    </source>
</evidence>
<dbReference type="Pfam" id="PF01302">
    <property type="entry name" value="CAP_GLY"/>
    <property type="match status" value="1"/>
</dbReference>
<comment type="subcellular location">
    <subcellularLocation>
        <location evidence="1">Cytoplasm</location>
    </subcellularLocation>
</comment>
<dbReference type="SMART" id="SM01052">
    <property type="entry name" value="CAP_GLY"/>
    <property type="match status" value="1"/>
</dbReference>
<evidence type="ECO:0000256" key="2">
    <source>
        <dbReference type="ARBA" id="ARBA00006286"/>
    </source>
</evidence>
<dbReference type="SUPFAM" id="SSF74924">
    <property type="entry name" value="Cap-Gly domain"/>
    <property type="match status" value="1"/>
</dbReference>
<dbReference type="PANTHER" id="PTHR18849:SF0">
    <property type="entry name" value="CILIA- AND FLAGELLA-ASSOCIATED PROTEIN 410-RELATED"/>
    <property type="match status" value="1"/>
</dbReference>
<dbReference type="InterPro" id="IPR032675">
    <property type="entry name" value="LRR_dom_sf"/>
</dbReference>
<evidence type="ECO:0000256" key="5">
    <source>
        <dbReference type="ARBA" id="ARBA00022614"/>
    </source>
</evidence>
<dbReference type="SUPFAM" id="SSF54236">
    <property type="entry name" value="Ubiquitin-like"/>
    <property type="match status" value="1"/>
</dbReference>
<comment type="caution">
    <text evidence="10">The sequence shown here is derived from an EMBL/GenBank/DDBJ whole genome shotgun (WGS) entry which is preliminary data.</text>
</comment>
<evidence type="ECO:0000256" key="1">
    <source>
        <dbReference type="ARBA" id="ARBA00004496"/>
    </source>
</evidence>
<dbReference type="AlphaFoldDB" id="A0AAN9BI00"/>
<evidence type="ECO:0000259" key="9">
    <source>
        <dbReference type="PROSITE" id="PS50245"/>
    </source>
</evidence>
<dbReference type="SUPFAM" id="SSF52058">
    <property type="entry name" value="L domain-like"/>
    <property type="match status" value="1"/>
</dbReference>
<dbReference type="FunFam" id="2.30.30.190:FF:000008">
    <property type="entry name" value="Tubulin-specific chaperone E"/>
    <property type="match status" value="1"/>
</dbReference>
<gene>
    <name evidence="10" type="ORF">V1264_018441</name>
</gene>
<evidence type="ECO:0000313" key="10">
    <source>
        <dbReference type="EMBL" id="KAK7103570.1"/>
    </source>
</evidence>
<dbReference type="Gene3D" id="2.30.30.190">
    <property type="entry name" value="CAP Gly-rich-like domain"/>
    <property type="match status" value="1"/>
</dbReference>
<feature type="domain" description="CAP-Gly" evidence="9">
    <location>
        <begin position="40"/>
        <end position="84"/>
    </location>
</feature>
<keyword evidence="4" id="KW-0963">Cytoplasm</keyword>
<sequence length="544" mass="61721">MRTKTMAADDAELTRKDGSKVEIGDRISVDDNIGTVRFIGCVPPTKGVWLGVEWDDPSRGKHDGSHEGVRYFETSHPTSGSFVRPKKVDLGQDLVSAIQHRYGVQHDGDAGVDTDKLFVLDSSNRATVVEMVGAEKVNKKQSQLDRLKEVSVREKNVYGIRPDCKLAQITPKIVELDLSRNLVASWDMVARICQHLPHLNNLHLSENCLPSPADPQKLAPVFTKVTILYLNKMNYTWEQVMQCCCMFPALEKLYVCNNVIETLQEPKECLQCLKVISLESNLISSWEEMLKLGGLQRLETLVISDNKIERMYFPDVSNGQKSNLFPSLKQIFFTGKNVKEWSTFDELNKLRSLVELQFGSIPSLGEPELVREIVIAKIANLKRCNRTVVEEQERKGAEIDYLKRYGPEWLKSGGSQDPTKNKPKTDFLSQHPSFQAIVEKWGAPEDSEMTQQSKSLKDNLIIVKMVCPACPEKTVVEKKLPVTMSIQKIRTMVKRMFKLDGDFFLYYTSQKMQGPEIEFDNELRQLSFYSVESGDTIHVKCCTA</sequence>
<evidence type="ECO:0000256" key="4">
    <source>
        <dbReference type="ARBA" id="ARBA00022490"/>
    </source>
</evidence>
<dbReference type="GO" id="GO:0005737">
    <property type="term" value="C:cytoplasm"/>
    <property type="evidence" value="ECO:0007669"/>
    <property type="project" value="UniProtKB-SubCell"/>
</dbReference>
<dbReference type="PANTHER" id="PTHR18849">
    <property type="entry name" value="LEUCINE RICH REPEAT PROTEIN"/>
    <property type="match status" value="1"/>
</dbReference>
<comment type="similarity">
    <text evidence="2">Belongs to the TBCE family.</text>
</comment>
<evidence type="ECO:0000313" key="11">
    <source>
        <dbReference type="Proteomes" id="UP001374579"/>
    </source>
</evidence>
<dbReference type="Gene3D" id="3.80.10.10">
    <property type="entry name" value="Ribonuclease Inhibitor"/>
    <property type="match status" value="2"/>
</dbReference>
<dbReference type="InterPro" id="IPR029071">
    <property type="entry name" value="Ubiquitin-like_domsf"/>
</dbReference>
<keyword evidence="7" id="KW-0143">Chaperone</keyword>
<keyword evidence="5" id="KW-0433">Leucine-rich repeat</keyword>
<evidence type="ECO:0000256" key="3">
    <source>
        <dbReference type="ARBA" id="ARBA00015004"/>
    </source>
</evidence>